<name>A0A7W9FP88_9HYPH</name>
<dbReference type="Proteomes" id="UP000523821">
    <property type="component" value="Unassembled WGS sequence"/>
</dbReference>
<gene>
    <name evidence="1" type="ORF">GGQ63_003434</name>
</gene>
<dbReference type="EMBL" id="JACHOO010000008">
    <property type="protein sequence ID" value="MBB5754348.1"/>
    <property type="molecule type" value="Genomic_DNA"/>
</dbReference>
<evidence type="ECO:0000313" key="2">
    <source>
        <dbReference type="Proteomes" id="UP000523821"/>
    </source>
</evidence>
<protein>
    <submittedName>
        <fullName evidence="1">Uncharacterized protein</fullName>
    </submittedName>
</protein>
<comment type="caution">
    <text evidence="1">The sequence shown here is derived from an EMBL/GenBank/DDBJ whole genome shotgun (WGS) entry which is preliminary data.</text>
</comment>
<dbReference type="AlphaFoldDB" id="A0A7W9FP88"/>
<proteinExistence type="predicted"/>
<accession>A0A7W9FP88</accession>
<organism evidence="1 2">
    <name type="scientific">Prosthecomicrobium pneumaticum</name>
    <dbReference type="NCBI Taxonomy" id="81895"/>
    <lineage>
        <taxon>Bacteria</taxon>
        <taxon>Pseudomonadati</taxon>
        <taxon>Pseudomonadota</taxon>
        <taxon>Alphaproteobacteria</taxon>
        <taxon>Hyphomicrobiales</taxon>
        <taxon>Kaistiaceae</taxon>
        <taxon>Prosthecomicrobium</taxon>
    </lineage>
</organism>
<dbReference type="RefSeq" id="WP_183857807.1">
    <property type="nucleotide sequence ID" value="NZ_JACHOO010000008.1"/>
</dbReference>
<keyword evidence="2" id="KW-1185">Reference proteome</keyword>
<reference evidence="1 2" key="1">
    <citation type="submission" date="2020-08" db="EMBL/GenBank/DDBJ databases">
        <title>Genomic Encyclopedia of Type Strains, Phase IV (KMG-IV): sequencing the most valuable type-strain genomes for metagenomic binning, comparative biology and taxonomic classification.</title>
        <authorList>
            <person name="Goeker M."/>
        </authorList>
    </citation>
    <scope>NUCLEOTIDE SEQUENCE [LARGE SCALE GENOMIC DNA]</scope>
    <source>
        <strain evidence="1 2">DSM 16268</strain>
    </source>
</reference>
<sequence>MAMGLLEICSVYTACRTAAEVMAAFTQRPVFDKPGPDHEGVDILDGFVDALDGKANEMAALLREMVPHDHFDRDAWAHIILRNAIDNGEELSEIAALAASVAGGAE</sequence>
<evidence type="ECO:0000313" key="1">
    <source>
        <dbReference type="EMBL" id="MBB5754348.1"/>
    </source>
</evidence>